<reference evidence="2" key="1">
    <citation type="submission" date="2019-08" db="EMBL/GenBank/DDBJ databases">
        <authorList>
            <person name="Kucharzyk K."/>
            <person name="Murdoch R.W."/>
            <person name="Higgins S."/>
            <person name="Loffler F."/>
        </authorList>
    </citation>
    <scope>NUCLEOTIDE SEQUENCE</scope>
</reference>
<dbReference type="AlphaFoldDB" id="A0A644ZI36"/>
<comment type="caution">
    <text evidence="2">The sequence shown here is derived from an EMBL/GenBank/DDBJ whole genome shotgun (WGS) entry which is preliminary data.</text>
</comment>
<gene>
    <name evidence="2" type="ORF">SDC9_87199</name>
</gene>
<dbReference type="EMBL" id="VSSQ01009043">
    <property type="protein sequence ID" value="MPM40555.1"/>
    <property type="molecule type" value="Genomic_DNA"/>
</dbReference>
<accession>A0A644ZI36</accession>
<feature type="compositionally biased region" description="Basic and acidic residues" evidence="1">
    <location>
        <begin position="12"/>
        <end position="21"/>
    </location>
</feature>
<sequence>MGNGGLARHRGVIHERADQIRQQHRHDQRHGIRHHQADEALADLLGRMVEPGHALGREAGSGQIAAEHQKDLHGHARVLAEPIDGAG</sequence>
<proteinExistence type="predicted"/>
<evidence type="ECO:0000313" key="2">
    <source>
        <dbReference type="EMBL" id="MPM40555.1"/>
    </source>
</evidence>
<protein>
    <submittedName>
        <fullName evidence="2">Uncharacterized protein</fullName>
    </submittedName>
</protein>
<organism evidence="2">
    <name type="scientific">bioreactor metagenome</name>
    <dbReference type="NCBI Taxonomy" id="1076179"/>
    <lineage>
        <taxon>unclassified sequences</taxon>
        <taxon>metagenomes</taxon>
        <taxon>ecological metagenomes</taxon>
    </lineage>
</organism>
<name>A0A644ZI36_9ZZZZ</name>
<feature type="region of interest" description="Disordered" evidence="1">
    <location>
        <begin position="60"/>
        <end position="87"/>
    </location>
</feature>
<feature type="region of interest" description="Disordered" evidence="1">
    <location>
        <begin position="1"/>
        <end position="34"/>
    </location>
</feature>
<feature type="compositionally biased region" description="Basic residues" evidence="1">
    <location>
        <begin position="22"/>
        <end position="34"/>
    </location>
</feature>
<evidence type="ECO:0000256" key="1">
    <source>
        <dbReference type="SAM" id="MobiDB-lite"/>
    </source>
</evidence>